<name>A0ABU9VDS4_9BACI</name>
<dbReference type="InterPro" id="IPR047057">
    <property type="entry name" value="MerR_fam"/>
</dbReference>
<dbReference type="Pfam" id="PF13411">
    <property type="entry name" value="MerR_1"/>
    <property type="match status" value="1"/>
</dbReference>
<dbReference type="Proteomes" id="UP001418796">
    <property type="component" value="Unassembled WGS sequence"/>
</dbReference>
<dbReference type="PROSITE" id="PS00552">
    <property type="entry name" value="HTH_MERR_1"/>
    <property type="match status" value="1"/>
</dbReference>
<dbReference type="PANTHER" id="PTHR30204:SF85">
    <property type="entry name" value="MULTIDRUG-EFFLUX TRANSPORTER 2 REGULATOR"/>
    <property type="match status" value="1"/>
</dbReference>
<comment type="caution">
    <text evidence="3">The sequence shown here is derived from an EMBL/GenBank/DDBJ whole genome shotgun (WGS) entry which is preliminary data.</text>
</comment>
<proteinExistence type="predicted"/>
<dbReference type="Pfam" id="PF06445">
    <property type="entry name" value="GyrI-like"/>
    <property type="match status" value="1"/>
</dbReference>
<dbReference type="PROSITE" id="PS50937">
    <property type="entry name" value="HTH_MERR_2"/>
    <property type="match status" value="1"/>
</dbReference>
<accession>A0ABU9VDS4</accession>
<dbReference type="InterPro" id="IPR029442">
    <property type="entry name" value="GyrI-like"/>
</dbReference>
<evidence type="ECO:0000256" key="1">
    <source>
        <dbReference type="ARBA" id="ARBA00023125"/>
    </source>
</evidence>
<dbReference type="RefSeq" id="WP_343129202.1">
    <property type="nucleotide sequence ID" value="NZ_JBCITK010000001.1"/>
</dbReference>
<evidence type="ECO:0000313" key="4">
    <source>
        <dbReference type="Proteomes" id="UP001418796"/>
    </source>
</evidence>
<dbReference type="InterPro" id="IPR000551">
    <property type="entry name" value="MerR-type_HTH_dom"/>
</dbReference>
<dbReference type="EMBL" id="JBCITK010000001">
    <property type="protein sequence ID" value="MEN0642044.1"/>
    <property type="molecule type" value="Genomic_DNA"/>
</dbReference>
<dbReference type="Gene3D" id="3.20.80.10">
    <property type="entry name" value="Regulatory factor, effector binding domain"/>
    <property type="match status" value="1"/>
</dbReference>
<dbReference type="Gene3D" id="1.10.1660.10">
    <property type="match status" value="1"/>
</dbReference>
<dbReference type="InterPro" id="IPR009061">
    <property type="entry name" value="DNA-bd_dom_put_sf"/>
</dbReference>
<protein>
    <submittedName>
        <fullName evidence="3">MerR family transcriptional regulator</fullName>
    </submittedName>
</protein>
<sequence length="274" mass="32192">MKNHFDKVYLTGEFAKLLEVNKDTLFYYDKINLFKPAGTLDNGYRYYTFDQFDQFVAIQLLRTAELSIKELKTYFDKPNVQALQQLATKQQENVANEIRKLQDVQFFLERTVSLTKELEEAPIDEILIKHVPEELVVYSEEKINWMAPIDELYEKSTRFLKKLGMRSNTSYGIVYAKEDYLNELSEGTSRLFCRLDNSSAKMKPEGDYAIIYQKGFYDDITETLETLIEHLDNEQLEVDGDIYEEYLLHSIAVKNEEDYITKISVRVKPKETNN</sequence>
<dbReference type="SUPFAM" id="SSF55136">
    <property type="entry name" value="Probable bacterial effector-binding domain"/>
    <property type="match status" value="1"/>
</dbReference>
<dbReference type="PANTHER" id="PTHR30204">
    <property type="entry name" value="REDOX-CYCLING DRUG-SENSING TRANSCRIPTIONAL ACTIVATOR SOXR"/>
    <property type="match status" value="1"/>
</dbReference>
<dbReference type="SUPFAM" id="SSF46955">
    <property type="entry name" value="Putative DNA-binding domain"/>
    <property type="match status" value="1"/>
</dbReference>
<dbReference type="InterPro" id="IPR010499">
    <property type="entry name" value="AraC_E-bd"/>
</dbReference>
<feature type="domain" description="HTH merR-type" evidence="2">
    <location>
        <begin position="8"/>
        <end position="77"/>
    </location>
</feature>
<keyword evidence="4" id="KW-1185">Reference proteome</keyword>
<dbReference type="SMART" id="SM00871">
    <property type="entry name" value="AraC_E_bind"/>
    <property type="match status" value="1"/>
</dbReference>
<dbReference type="SMART" id="SM00422">
    <property type="entry name" value="HTH_MERR"/>
    <property type="match status" value="1"/>
</dbReference>
<dbReference type="InterPro" id="IPR011256">
    <property type="entry name" value="Reg_factor_effector_dom_sf"/>
</dbReference>
<evidence type="ECO:0000259" key="2">
    <source>
        <dbReference type="PROSITE" id="PS50937"/>
    </source>
</evidence>
<keyword evidence="1" id="KW-0238">DNA-binding</keyword>
<organism evidence="3 4">
    <name type="scientific">Alkalicoccobacillus gibsonii</name>
    <dbReference type="NCBI Taxonomy" id="79881"/>
    <lineage>
        <taxon>Bacteria</taxon>
        <taxon>Bacillati</taxon>
        <taxon>Bacillota</taxon>
        <taxon>Bacilli</taxon>
        <taxon>Bacillales</taxon>
        <taxon>Bacillaceae</taxon>
        <taxon>Alkalicoccobacillus</taxon>
    </lineage>
</organism>
<reference evidence="3 4" key="1">
    <citation type="submission" date="2024-03" db="EMBL/GenBank/DDBJ databases">
        <title>Bacilli Hybrid Assemblies.</title>
        <authorList>
            <person name="Kovac J."/>
        </authorList>
    </citation>
    <scope>NUCLEOTIDE SEQUENCE [LARGE SCALE GENOMIC DNA]</scope>
    <source>
        <strain evidence="3 4">FSL R7-0666</strain>
    </source>
</reference>
<gene>
    <name evidence="3" type="ORF">MKY91_02560</name>
</gene>
<evidence type="ECO:0000313" key="3">
    <source>
        <dbReference type="EMBL" id="MEN0642044.1"/>
    </source>
</evidence>